<evidence type="ECO:0000256" key="6">
    <source>
        <dbReference type="ARBA" id="ARBA00022898"/>
    </source>
</evidence>
<dbReference type="EMBL" id="VDEM01000134">
    <property type="protein sequence ID" value="KAF0821254.1"/>
    <property type="molecule type" value="Genomic_DNA"/>
</dbReference>
<evidence type="ECO:0000256" key="4">
    <source>
        <dbReference type="ARBA" id="ARBA00022679"/>
    </source>
</evidence>
<dbReference type="SUPFAM" id="SSF53383">
    <property type="entry name" value="PLP-dependent transferases"/>
    <property type="match status" value="1"/>
</dbReference>
<evidence type="ECO:0000313" key="13">
    <source>
        <dbReference type="Proteomes" id="UP000465778"/>
    </source>
</evidence>
<reference evidence="12 13" key="1">
    <citation type="journal article" date="2020" name="G3 (Bethesda)">
        <title>Whole Genome Sequencing and Comparative Genomics of Two Nematicidal Bacillus Strains Reveals a Wide Range of Possible Virulence Factors.</title>
        <authorList>
            <person name="Susic N."/>
            <person name="Janezic S."/>
            <person name="Rupnik M."/>
            <person name="Geric Stare B."/>
        </authorList>
    </citation>
    <scope>NUCLEOTIDE SEQUENCE [LARGE SCALE GENOMIC DNA]</scope>
    <source>
        <strain evidence="12 13">I-1582</strain>
    </source>
</reference>
<evidence type="ECO:0000313" key="12">
    <source>
        <dbReference type="EMBL" id="KAF0821254.1"/>
    </source>
</evidence>
<dbReference type="InterPro" id="IPR015422">
    <property type="entry name" value="PyrdxlP-dep_Trfase_small"/>
</dbReference>
<dbReference type="GO" id="GO:0046872">
    <property type="term" value="F:metal ion binding"/>
    <property type="evidence" value="ECO:0007669"/>
    <property type="project" value="UniProtKB-KW"/>
</dbReference>
<feature type="domain" description="Aminotransferase class V" evidence="11">
    <location>
        <begin position="4"/>
        <end position="362"/>
    </location>
</feature>
<evidence type="ECO:0000256" key="7">
    <source>
        <dbReference type="ARBA" id="ARBA00023004"/>
    </source>
</evidence>
<comment type="caution">
    <text evidence="12">The sequence shown here is derived from an EMBL/GenBank/DDBJ whole genome shotgun (WGS) entry which is preliminary data.</text>
</comment>
<dbReference type="InterPro" id="IPR016454">
    <property type="entry name" value="Cysteine_dSase"/>
</dbReference>
<evidence type="ECO:0000256" key="9">
    <source>
        <dbReference type="ARBA" id="ARBA00050776"/>
    </source>
</evidence>
<dbReference type="InterPro" id="IPR000192">
    <property type="entry name" value="Aminotrans_V_dom"/>
</dbReference>
<proteinExistence type="inferred from homology"/>
<evidence type="ECO:0000256" key="5">
    <source>
        <dbReference type="ARBA" id="ARBA00022723"/>
    </source>
</evidence>
<evidence type="ECO:0000256" key="2">
    <source>
        <dbReference type="ARBA" id="ARBA00006490"/>
    </source>
</evidence>
<evidence type="ECO:0000259" key="11">
    <source>
        <dbReference type="Pfam" id="PF00266"/>
    </source>
</evidence>
<dbReference type="PROSITE" id="PS00595">
    <property type="entry name" value="AA_TRANSFER_CLASS_5"/>
    <property type="match status" value="1"/>
</dbReference>
<dbReference type="PANTHER" id="PTHR11601">
    <property type="entry name" value="CYSTEINE DESULFURYLASE FAMILY MEMBER"/>
    <property type="match status" value="1"/>
</dbReference>
<keyword evidence="4 12" id="KW-0808">Transferase</keyword>
<evidence type="ECO:0000256" key="3">
    <source>
        <dbReference type="ARBA" id="ARBA00012239"/>
    </source>
</evidence>
<dbReference type="PANTHER" id="PTHR11601:SF34">
    <property type="entry name" value="CYSTEINE DESULFURASE"/>
    <property type="match status" value="1"/>
</dbReference>
<dbReference type="EC" id="2.8.1.7" evidence="3"/>
<keyword evidence="5" id="KW-0479">Metal-binding</keyword>
<gene>
    <name evidence="12" type="ORF">KIS1582_5039</name>
</gene>
<dbReference type="OrthoDB" id="9808002at2"/>
<dbReference type="AlphaFoldDB" id="A0A800MRQ2"/>
<dbReference type="Gene3D" id="3.90.1150.10">
    <property type="entry name" value="Aspartate Aminotransferase, domain 1"/>
    <property type="match status" value="1"/>
</dbReference>
<dbReference type="Proteomes" id="UP000465778">
    <property type="component" value="Unassembled WGS sequence"/>
</dbReference>
<keyword evidence="7" id="KW-0408">Iron</keyword>
<dbReference type="InterPro" id="IPR020578">
    <property type="entry name" value="Aminotrans_V_PyrdxlP_BS"/>
</dbReference>
<dbReference type="RefSeq" id="WP_159347339.1">
    <property type="nucleotide sequence ID" value="NZ_JBALOT010000084.1"/>
</dbReference>
<protein>
    <recommendedName>
        <fullName evidence="3">cysteine desulfurase</fullName>
        <ecNumber evidence="3">2.8.1.7</ecNumber>
    </recommendedName>
</protein>
<accession>A0A800MRQ2</accession>
<sequence>MPITYLDYAATTPCNKQVLNAMNKYMDEEFGNPSSQHILGKKAKHAVQNATRKVSAAVNANEEEIIFTSGATESNNLALLGCFDYFERQPINAILSPIDHKSTLDVGRELARRGIIVKFVDVKSDGSICLHSLKKLIDKDTRIVSLAYVNSEIGMIQPVTEISKICQENNVLLHIDGVQAFGKIPINVKHLGIDLLSLSAHKIYGPKGIGILYVRKEIQNKLRPLLFGGGQHHLRSGTLPTPLIVGMGVAAEISIQEMKVNYDRVFELRNLFLKTVSDGFPECNINNDLHISIPHIVNLEFPNISSEALITGLRNVAISSGSACNSNTLQPSYVLQQIGLTSEQANCSIRVSFSPYIKDHEVIYAAEQIIKKVLDIQSANKGVFI</sequence>
<dbReference type="InterPro" id="IPR015421">
    <property type="entry name" value="PyrdxlP-dep_Trfase_major"/>
</dbReference>
<organism evidence="12 13">
    <name type="scientific">Cytobacillus firmus</name>
    <name type="common">Bacillus firmus</name>
    <dbReference type="NCBI Taxonomy" id="1399"/>
    <lineage>
        <taxon>Bacteria</taxon>
        <taxon>Bacillati</taxon>
        <taxon>Bacillota</taxon>
        <taxon>Bacilli</taxon>
        <taxon>Bacillales</taxon>
        <taxon>Bacillaceae</taxon>
        <taxon>Cytobacillus</taxon>
    </lineage>
</organism>
<keyword evidence="8" id="KW-0411">Iron-sulfur</keyword>
<comment type="similarity">
    <text evidence="2">Belongs to the class-V pyridoxal-phosphate-dependent aminotransferase family. NifS/IscS subfamily.</text>
</comment>
<dbReference type="GO" id="GO:0031071">
    <property type="term" value="F:cysteine desulfurase activity"/>
    <property type="evidence" value="ECO:0007669"/>
    <property type="project" value="UniProtKB-EC"/>
</dbReference>
<evidence type="ECO:0000256" key="10">
    <source>
        <dbReference type="RuleBase" id="RU004504"/>
    </source>
</evidence>
<dbReference type="PIRSF" id="PIRSF005572">
    <property type="entry name" value="NifS"/>
    <property type="match status" value="1"/>
</dbReference>
<keyword evidence="6" id="KW-0663">Pyridoxal phosphate</keyword>
<dbReference type="Gene3D" id="3.40.640.10">
    <property type="entry name" value="Type I PLP-dependent aspartate aminotransferase-like (Major domain)"/>
    <property type="match status" value="1"/>
</dbReference>
<evidence type="ECO:0000256" key="8">
    <source>
        <dbReference type="ARBA" id="ARBA00023014"/>
    </source>
</evidence>
<comment type="catalytic activity">
    <reaction evidence="9">
        <text>(sulfur carrier)-H + L-cysteine = (sulfur carrier)-SH + L-alanine</text>
        <dbReference type="Rhea" id="RHEA:43892"/>
        <dbReference type="Rhea" id="RHEA-COMP:14737"/>
        <dbReference type="Rhea" id="RHEA-COMP:14739"/>
        <dbReference type="ChEBI" id="CHEBI:29917"/>
        <dbReference type="ChEBI" id="CHEBI:35235"/>
        <dbReference type="ChEBI" id="CHEBI:57972"/>
        <dbReference type="ChEBI" id="CHEBI:64428"/>
        <dbReference type="EC" id="2.8.1.7"/>
    </reaction>
</comment>
<dbReference type="GO" id="GO:0051536">
    <property type="term" value="F:iron-sulfur cluster binding"/>
    <property type="evidence" value="ECO:0007669"/>
    <property type="project" value="UniProtKB-KW"/>
</dbReference>
<evidence type="ECO:0000256" key="1">
    <source>
        <dbReference type="ARBA" id="ARBA00001933"/>
    </source>
</evidence>
<dbReference type="InterPro" id="IPR015424">
    <property type="entry name" value="PyrdxlP-dep_Trfase"/>
</dbReference>
<name>A0A800MRQ2_CYTFI</name>
<dbReference type="Pfam" id="PF00266">
    <property type="entry name" value="Aminotran_5"/>
    <property type="match status" value="1"/>
</dbReference>
<comment type="cofactor">
    <cofactor evidence="1 10">
        <name>pyridoxal 5'-phosphate</name>
        <dbReference type="ChEBI" id="CHEBI:597326"/>
    </cofactor>
</comment>